<feature type="domain" description="Carrier" evidence="2">
    <location>
        <begin position="168"/>
        <end position="245"/>
    </location>
</feature>
<evidence type="ECO:0000259" key="2">
    <source>
        <dbReference type="PROSITE" id="PS50075"/>
    </source>
</evidence>
<evidence type="ECO:0000313" key="3">
    <source>
        <dbReference type="EMBL" id="CAF1654106.1"/>
    </source>
</evidence>
<dbReference type="GO" id="GO:0044550">
    <property type="term" value="P:secondary metabolite biosynthetic process"/>
    <property type="evidence" value="ECO:0007669"/>
    <property type="project" value="TreeGrafter"/>
</dbReference>
<dbReference type="InterPro" id="IPR009081">
    <property type="entry name" value="PP-bd_ACP"/>
</dbReference>
<proteinExistence type="predicted"/>
<dbReference type="Gene3D" id="2.160.10.10">
    <property type="entry name" value="Hexapeptide repeat proteins"/>
    <property type="match status" value="3"/>
</dbReference>
<dbReference type="Pfam" id="PF00550">
    <property type="entry name" value="PP-binding"/>
    <property type="match status" value="1"/>
</dbReference>
<name>A0A816EYC4_ADIRI</name>
<feature type="transmembrane region" description="Helical" evidence="1">
    <location>
        <begin position="505"/>
        <end position="527"/>
    </location>
</feature>
<dbReference type="EMBL" id="CAJNOR010010469">
    <property type="protein sequence ID" value="CAF1654106.1"/>
    <property type="molecule type" value="Genomic_DNA"/>
</dbReference>
<dbReference type="SUPFAM" id="SSF56801">
    <property type="entry name" value="Acetyl-CoA synthetase-like"/>
    <property type="match status" value="1"/>
</dbReference>
<accession>A0A816EYC4</accession>
<keyword evidence="1" id="KW-0472">Membrane</keyword>
<comment type="caution">
    <text evidence="3">The sequence shown here is derived from an EMBL/GenBank/DDBJ whole genome shotgun (WGS) entry which is preliminary data.</text>
</comment>
<dbReference type="Gene3D" id="1.10.1200.10">
    <property type="entry name" value="ACP-like"/>
    <property type="match status" value="1"/>
</dbReference>
<reference evidence="3" key="1">
    <citation type="submission" date="2021-02" db="EMBL/GenBank/DDBJ databases">
        <authorList>
            <person name="Nowell W R."/>
        </authorList>
    </citation>
    <scope>NUCLEOTIDE SEQUENCE</scope>
</reference>
<dbReference type="SUPFAM" id="SSF47336">
    <property type="entry name" value="ACP-like"/>
    <property type="match status" value="1"/>
</dbReference>
<dbReference type="Gene3D" id="3.30.300.30">
    <property type="match status" value="1"/>
</dbReference>
<evidence type="ECO:0000256" key="1">
    <source>
        <dbReference type="SAM" id="Phobius"/>
    </source>
</evidence>
<keyword evidence="4" id="KW-1185">Reference proteome</keyword>
<dbReference type="InterPro" id="IPR045851">
    <property type="entry name" value="AMP-bd_C_sf"/>
</dbReference>
<evidence type="ECO:0000313" key="4">
    <source>
        <dbReference type="Proteomes" id="UP000663828"/>
    </source>
</evidence>
<dbReference type="GO" id="GO:0031177">
    <property type="term" value="F:phosphopantetheine binding"/>
    <property type="evidence" value="ECO:0007669"/>
    <property type="project" value="TreeGrafter"/>
</dbReference>
<feature type="transmembrane region" description="Helical" evidence="1">
    <location>
        <begin position="297"/>
        <end position="319"/>
    </location>
</feature>
<keyword evidence="1" id="KW-0812">Transmembrane</keyword>
<dbReference type="SUPFAM" id="SSF51161">
    <property type="entry name" value="Trimeric LpxA-like enzymes"/>
    <property type="match status" value="3"/>
</dbReference>
<dbReference type="InterPro" id="IPR025110">
    <property type="entry name" value="AMP-bd_C"/>
</dbReference>
<feature type="transmembrane region" description="Helical" evidence="1">
    <location>
        <begin position="269"/>
        <end position="291"/>
    </location>
</feature>
<dbReference type="InterPro" id="IPR036736">
    <property type="entry name" value="ACP-like_sf"/>
</dbReference>
<keyword evidence="1" id="KW-1133">Transmembrane helix</keyword>
<feature type="non-terminal residue" evidence="3">
    <location>
        <position position="1"/>
    </location>
</feature>
<dbReference type="InterPro" id="IPR011004">
    <property type="entry name" value="Trimer_LpxA-like_sf"/>
</dbReference>
<dbReference type="Gene3D" id="3.40.50.12780">
    <property type="entry name" value="N-terminal domain of ligase-like"/>
    <property type="match status" value="1"/>
</dbReference>
<feature type="transmembrane region" description="Helical" evidence="1">
    <location>
        <begin position="738"/>
        <end position="757"/>
    </location>
</feature>
<sequence length="920" mass="104215">AGVFAGYCNQCNDHDIPQVMFIFNEQTFYRTGDFAKLNVQTKQLEFKGRRDHQVKLRGQRIDLGEIESVILAAAPIVQNCVVMKQELEEEHGNEVFLVAYLMVHQNSVNDKNKLCEQITLYCQQYLPSYMVPSNWLLLDSFPTNKNGKVDRKRLPHVECSSHEPNINQPTTFLERQLREIFSKAFNLDLDVIDVTCSFGQLGGTSFGVIRALSLIQQKVCKNTDVNLLLANPSIRQLATALEFLLLQHDDKSPEIAKYYDSSPYPQPSLIIETTGVLLLMSLWIFPVWIAYKSMLPMVFAILFIASFHLTSYIVSARILNPLVKKKREYLFSCSYYAWWFLNRLWTLNSTCWLYSLAGTSFYNAYLRACGAHIGSNVHIYTAFIDVPWLIEIDDETFIGEEVYFNNASYQSKTFELHPIIIGTSCVIGPRSVLYEDTQVQDGSFVESYSAVRGTFVGSAVRHTSCSYWSPWVPMFQLLSFLAVTTFYAVSFRLTYTLYIPMLPSVFATALCFIIWILSSAMIALLALKFVAGNIQPGSYDFQSWTYLRCLWLRRLIISFFNYPLSQVMGGYQRFSLVLLSWLGANVQGTNIEIADVIPFLRFPSHLLSIAEDVTSFGGVHLVPFDVDTNGQCVVDRLYLAKGVTLGNHCLIHPRVRIPSHTLVGTLTKVTQNTHCVDASVLLGLPARSMPFIQPSLTSDSHSTKTKFTVLKTVFLEIASNTIFALIVSTIQLGLMTNYSLIICIMLVFFCCILTCYLNQYYAQTKPGTYSFEETTNNWFHALIAKLTMNWTNVLQPFIGGTQWLIYLARGLGVRIKGFDVILSTLANITDYHLTTIGEHVRIHNEAILQCHTFEQRFYKLAPVTVGHSSIIKSKSFIFPGAVLEGANVIEPLTLIMKEEHLRQGTHWSGNPARLQFSAMS</sequence>
<dbReference type="PANTHER" id="PTHR45527:SF1">
    <property type="entry name" value="FATTY ACID SYNTHASE"/>
    <property type="match status" value="1"/>
</dbReference>
<feature type="transmembrane region" description="Helical" evidence="1">
    <location>
        <begin position="713"/>
        <end position="732"/>
    </location>
</feature>
<gene>
    <name evidence="3" type="ORF">XAT740_LOCUS55574</name>
</gene>
<dbReference type="PROSITE" id="PS50075">
    <property type="entry name" value="CARRIER"/>
    <property type="match status" value="1"/>
</dbReference>
<feature type="transmembrane region" description="Helical" evidence="1">
    <location>
        <begin position="477"/>
        <end position="499"/>
    </location>
</feature>
<dbReference type="InterPro" id="IPR042099">
    <property type="entry name" value="ANL_N_sf"/>
</dbReference>
<dbReference type="PANTHER" id="PTHR45527">
    <property type="entry name" value="NONRIBOSOMAL PEPTIDE SYNTHETASE"/>
    <property type="match status" value="1"/>
</dbReference>
<dbReference type="AlphaFoldDB" id="A0A816EYC4"/>
<dbReference type="Proteomes" id="UP000663828">
    <property type="component" value="Unassembled WGS sequence"/>
</dbReference>
<dbReference type="GO" id="GO:0005737">
    <property type="term" value="C:cytoplasm"/>
    <property type="evidence" value="ECO:0007669"/>
    <property type="project" value="TreeGrafter"/>
</dbReference>
<protein>
    <recommendedName>
        <fullName evidence="2">Carrier domain-containing protein</fullName>
    </recommendedName>
</protein>
<dbReference type="Pfam" id="PF13193">
    <property type="entry name" value="AMP-binding_C"/>
    <property type="match status" value="1"/>
</dbReference>
<dbReference type="GO" id="GO:0043041">
    <property type="term" value="P:amino acid activation for nonribosomal peptide biosynthetic process"/>
    <property type="evidence" value="ECO:0007669"/>
    <property type="project" value="TreeGrafter"/>
</dbReference>
<organism evidence="3 4">
    <name type="scientific">Adineta ricciae</name>
    <name type="common">Rotifer</name>
    <dbReference type="NCBI Taxonomy" id="249248"/>
    <lineage>
        <taxon>Eukaryota</taxon>
        <taxon>Metazoa</taxon>
        <taxon>Spiralia</taxon>
        <taxon>Gnathifera</taxon>
        <taxon>Rotifera</taxon>
        <taxon>Eurotatoria</taxon>
        <taxon>Bdelloidea</taxon>
        <taxon>Adinetida</taxon>
        <taxon>Adinetidae</taxon>
        <taxon>Adineta</taxon>
    </lineage>
</organism>